<gene>
    <name evidence="7" type="primary">mreB3</name>
    <name evidence="7" type="ORF">STURON_001076</name>
</gene>
<dbReference type="AlphaFoldDB" id="A0A0K1P8U9"/>
<name>A0A0K1P8U9_9MOLU</name>
<dbReference type="Proteomes" id="UP000067243">
    <property type="component" value="Chromosome"/>
</dbReference>
<proteinExistence type="inferred from homology"/>
<evidence type="ECO:0000313" key="7">
    <source>
        <dbReference type="EMBL" id="AKU80322.1"/>
    </source>
</evidence>
<dbReference type="InterPro" id="IPR056546">
    <property type="entry name" value="MreB_MamK-like"/>
</dbReference>
<evidence type="ECO:0000313" key="8">
    <source>
        <dbReference type="Proteomes" id="UP000067243"/>
    </source>
</evidence>
<evidence type="ECO:0000256" key="1">
    <source>
        <dbReference type="ARBA" id="ARBA00004496"/>
    </source>
</evidence>
<evidence type="ECO:0000256" key="3">
    <source>
        <dbReference type="ARBA" id="ARBA00022741"/>
    </source>
</evidence>
<dbReference type="GO" id="GO:0008360">
    <property type="term" value="P:regulation of cell shape"/>
    <property type="evidence" value="ECO:0007669"/>
    <property type="project" value="UniProtKB-KW"/>
</dbReference>
<dbReference type="PRINTS" id="PR01652">
    <property type="entry name" value="SHAPEPROTEIN"/>
</dbReference>
<evidence type="ECO:0000256" key="4">
    <source>
        <dbReference type="ARBA" id="ARBA00022840"/>
    </source>
</evidence>
<reference evidence="7 8" key="1">
    <citation type="journal article" date="2015" name="Genome Announc.">
        <title>Complete Genome Sequence of Spiroplasma turonicum Strain Tab4cT, a Parasite of a Horse Fly, Haematopota sp. (Diptera: Tabanidae).</title>
        <authorList>
            <person name="Davis R.E."/>
            <person name="Shao J."/>
            <person name="Zhao Y."/>
            <person name="Gasparich G.E."/>
            <person name="Gaynor B.J."/>
            <person name="Donofrio N."/>
        </authorList>
    </citation>
    <scope>NUCLEOTIDE SEQUENCE [LARGE SCALE GENOMIC DNA]</scope>
    <source>
        <strain evidence="7 8">Tab4c</strain>
    </source>
</reference>
<dbReference type="InterPro" id="IPR004753">
    <property type="entry name" value="MreB"/>
</dbReference>
<dbReference type="RefSeq" id="WP_075048880.1">
    <property type="nucleotide sequence ID" value="NZ_CP012328.1"/>
</dbReference>
<dbReference type="GO" id="GO:0005737">
    <property type="term" value="C:cytoplasm"/>
    <property type="evidence" value="ECO:0007669"/>
    <property type="project" value="UniProtKB-SubCell"/>
</dbReference>
<dbReference type="EMBL" id="CP012328">
    <property type="protein sequence ID" value="AKU80322.1"/>
    <property type="molecule type" value="Genomic_DNA"/>
</dbReference>
<dbReference type="GO" id="GO:0005524">
    <property type="term" value="F:ATP binding"/>
    <property type="evidence" value="ECO:0007669"/>
    <property type="project" value="UniProtKB-KW"/>
</dbReference>
<keyword evidence="8" id="KW-1185">Reference proteome</keyword>
<dbReference type="SUPFAM" id="SSF53067">
    <property type="entry name" value="Actin-like ATPase domain"/>
    <property type="match status" value="2"/>
</dbReference>
<dbReference type="STRING" id="216946.STURO_v1c10720"/>
<dbReference type="GO" id="GO:0000902">
    <property type="term" value="P:cell morphogenesis"/>
    <property type="evidence" value="ECO:0007669"/>
    <property type="project" value="InterPro"/>
</dbReference>
<accession>A0A0K1P8U9</accession>
<comment type="similarity">
    <text evidence="6">Belongs to the FtsA/MreB family.</text>
</comment>
<dbReference type="PANTHER" id="PTHR42749">
    <property type="entry name" value="CELL SHAPE-DETERMINING PROTEIN MREB"/>
    <property type="match status" value="1"/>
</dbReference>
<sequence length="344" mass="37361">MAKSNIRAGKHIAIDIGTYKTRVYVDGLGIIFNQASLMAVDYKINKVIAYGDNAKKYIGILNGNLKVIKLVKRGVVTNLDLLKNYLNYTLSKHKEILKTAYVTLACPVNLTELERNSLIEAIKSLGVAHVKVEDDIKLALMGAGIDISGPEGYLCLDIGCGKTTIALVSTNTTIASKTSKYAGAIIDEEIIKFLKAKKSVIVGEKTAEAVKIGVACLLKPKETLKVKAYGYDLTSALPKELEINDNDIIKIVQFVFGNLADTVTSLIEELSNESAIDVIKNGIIVTGGLASIYGIKTFFEKYFEIPVKVARNASSAVIDGAIAHKETTIKSLEYELGYAEEVIY</sequence>
<dbReference type="KEGG" id="stur:STURON_001076"/>
<evidence type="ECO:0000256" key="6">
    <source>
        <dbReference type="ARBA" id="ARBA00023458"/>
    </source>
</evidence>
<comment type="subcellular location">
    <subcellularLocation>
        <location evidence="1">Cytoplasm</location>
    </subcellularLocation>
</comment>
<keyword evidence="3" id="KW-0547">Nucleotide-binding</keyword>
<evidence type="ECO:0000256" key="5">
    <source>
        <dbReference type="ARBA" id="ARBA00022960"/>
    </source>
</evidence>
<dbReference type="OrthoDB" id="391604at2"/>
<protein>
    <submittedName>
        <fullName evidence="7">Cell shape determining protein MreB</fullName>
    </submittedName>
</protein>
<dbReference type="PANTHER" id="PTHR42749:SF1">
    <property type="entry name" value="CELL SHAPE-DETERMINING PROTEIN MREB"/>
    <property type="match status" value="1"/>
</dbReference>
<organism evidence="7 8">
    <name type="scientific">Spiroplasma turonicum</name>
    <dbReference type="NCBI Taxonomy" id="216946"/>
    <lineage>
        <taxon>Bacteria</taxon>
        <taxon>Bacillati</taxon>
        <taxon>Mycoplasmatota</taxon>
        <taxon>Mollicutes</taxon>
        <taxon>Entomoplasmatales</taxon>
        <taxon>Spiroplasmataceae</taxon>
        <taxon>Spiroplasma</taxon>
    </lineage>
</organism>
<keyword evidence="2" id="KW-0963">Cytoplasm</keyword>
<dbReference type="Pfam" id="PF06723">
    <property type="entry name" value="MreB_Mbl"/>
    <property type="match status" value="1"/>
</dbReference>
<dbReference type="PATRIC" id="fig|216946.3.peg.1112"/>
<dbReference type="InterPro" id="IPR043129">
    <property type="entry name" value="ATPase_NBD"/>
</dbReference>
<keyword evidence="5" id="KW-0133">Cell shape</keyword>
<evidence type="ECO:0000256" key="2">
    <source>
        <dbReference type="ARBA" id="ARBA00022490"/>
    </source>
</evidence>
<dbReference type="Gene3D" id="3.30.420.40">
    <property type="match status" value="2"/>
</dbReference>
<keyword evidence="4" id="KW-0067">ATP-binding</keyword>